<evidence type="ECO:0000313" key="3">
    <source>
        <dbReference type="Proteomes" id="UP000619355"/>
    </source>
</evidence>
<accession>A0A919F2G7</accession>
<dbReference type="Proteomes" id="UP000619355">
    <property type="component" value="Unassembled WGS sequence"/>
</dbReference>
<comment type="caution">
    <text evidence="2">The sequence shown here is derived from an EMBL/GenBank/DDBJ whole genome shotgun (WGS) entry which is preliminary data.</text>
</comment>
<reference evidence="3" key="1">
    <citation type="journal article" date="2019" name="Int. J. Syst. Evol. Microbiol.">
        <title>The Global Catalogue of Microorganisms (GCM) 10K type strain sequencing project: providing services to taxonomists for standard genome sequencing and annotation.</title>
        <authorList>
            <consortium name="The Broad Institute Genomics Platform"/>
            <consortium name="The Broad Institute Genome Sequencing Center for Infectious Disease"/>
            <person name="Wu L."/>
            <person name="Ma J."/>
        </authorList>
    </citation>
    <scope>NUCLEOTIDE SEQUENCE [LARGE SCALE GENOMIC DNA]</scope>
    <source>
        <strain evidence="3">JCM 4253</strain>
    </source>
</reference>
<evidence type="ECO:0000259" key="1">
    <source>
        <dbReference type="Pfam" id="PF20408"/>
    </source>
</evidence>
<dbReference type="InterPro" id="IPR029058">
    <property type="entry name" value="AB_hydrolase_fold"/>
</dbReference>
<dbReference type="Pfam" id="PF20408">
    <property type="entry name" value="Abhydrolase_11"/>
    <property type="match status" value="1"/>
</dbReference>
<gene>
    <name evidence="2" type="ORF">GCM10018980_68940</name>
</gene>
<keyword evidence="3" id="KW-1185">Reference proteome</keyword>
<dbReference type="Gene3D" id="3.40.50.1820">
    <property type="entry name" value="alpha/beta hydrolase"/>
    <property type="match status" value="1"/>
</dbReference>
<organism evidence="2 3">
    <name type="scientific">Streptomyces capoamus</name>
    <dbReference type="NCBI Taxonomy" id="68183"/>
    <lineage>
        <taxon>Bacteria</taxon>
        <taxon>Bacillati</taxon>
        <taxon>Actinomycetota</taxon>
        <taxon>Actinomycetes</taxon>
        <taxon>Kitasatosporales</taxon>
        <taxon>Streptomycetaceae</taxon>
        <taxon>Streptomyces</taxon>
    </lineage>
</organism>
<name>A0A919F2G7_9ACTN</name>
<sequence>MVPWEEDIVSVMRDHGGKSADSALWLRHCPQQPRAAVITLHGGRAEGYQTSQPWHLAALRMRPVLRAAASAVPLDDTVLAHVRYRHRGWNQNDPLNDTYRALDELHQIAGPVPTILIGHSMGGRAALRAASHPQVQGVVALAPWLPPGEPSKQLSGKRAVIVHGERDRITSPHASTDYIRGARAAGAHAGIILISNGDHAMLRRSNLWHRTVATVVTDLLRPHAQLSSLTGTCYASTAPLVL</sequence>
<dbReference type="AlphaFoldDB" id="A0A919F2G7"/>
<dbReference type="SUPFAM" id="SSF53474">
    <property type="entry name" value="alpha/beta-Hydrolases"/>
    <property type="match status" value="1"/>
</dbReference>
<dbReference type="GO" id="GO:0016787">
    <property type="term" value="F:hydrolase activity"/>
    <property type="evidence" value="ECO:0007669"/>
    <property type="project" value="UniProtKB-KW"/>
</dbReference>
<dbReference type="InterPro" id="IPR046879">
    <property type="entry name" value="KANL3/Tex30_Abhydrolase"/>
</dbReference>
<feature type="domain" description="KANL3/Tex30 alpha/beta hydrolase-like" evidence="1">
    <location>
        <begin position="95"/>
        <end position="204"/>
    </location>
</feature>
<dbReference type="EMBL" id="BNBF01000031">
    <property type="protein sequence ID" value="GHG72829.1"/>
    <property type="molecule type" value="Genomic_DNA"/>
</dbReference>
<keyword evidence="2" id="KW-0378">Hydrolase</keyword>
<proteinExistence type="predicted"/>
<protein>
    <submittedName>
        <fullName evidence="2">Alpha/beta hydrolase</fullName>
    </submittedName>
</protein>
<evidence type="ECO:0000313" key="2">
    <source>
        <dbReference type="EMBL" id="GHG72829.1"/>
    </source>
</evidence>